<proteinExistence type="predicted"/>
<dbReference type="PROSITE" id="PS50893">
    <property type="entry name" value="ABC_TRANSPORTER_2"/>
    <property type="match status" value="2"/>
</dbReference>
<evidence type="ECO:0000256" key="4">
    <source>
        <dbReference type="SAM" id="Coils"/>
    </source>
</evidence>
<dbReference type="Gene3D" id="1.10.287.380">
    <property type="entry name" value="Valyl-tRNA synthetase, C-terminal domain"/>
    <property type="match status" value="1"/>
</dbReference>
<comment type="caution">
    <text evidence="6">The sequence shown here is derived from an EMBL/GenBank/DDBJ whole genome shotgun (WGS) entry which is preliminary data.</text>
</comment>
<keyword evidence="3 6" id="KW-0067">ATP-binding</keyword>
<dbReference type="CDD" id="cd03221">
    <property type="entry name" value="ABCF_EF-3"/>
    <property type="match status" value="2"/>
</dbReference>
<evidence type="ECO:0000313" key="7">
    <source>
        <dbReference type="Proteomes" id="UP000321558"/>
    </source>
</evidence>
<evidence type="ECO:0000259" key="5">
    <source>
        <dbReference type="PROSITE" id="PS50893"/>
    </source>
</evidence>
<name>A0A511ZPT3_9BACI</name>
<feature type="domain" description="ABC transporter" evidence="5">
    <location>
        <begin position="2"/>
        <end position="253"/>
    </location>
</feature>
<dbReference type="InterPro" id="IPR003593">
    <property type="entry name" value="AAA+_ATPase"/>
</dbReference>
<dbReference type="FunFam" id="3.40.50.300:FF:000309">
    <property type="entry name" value="ABC transporter ATP-binding protein"/>
    <property type="match status" value="1"/>
</dbReference>
<dbReference type="InterPro" id="IPR037118">
    <property type="entry name" value="Val-tRNA_synth_C_sf"/>
</dbReference>
<keyword evidence="7" id="KW-1185">Reference proteome</keyword>
<dbReference type="Pfam" id="PF12848">
    <property type="entry name" value="ABC_tran_Xtn"/>
    <property type="match status" value="1"/>
</dbReference>
<keyword evidence="1" id="KW-0677">Repeat</keyword>
<dbReference type="SMART" id="SM00382">
    <property type="entry name" value="AAA"/>
    <property type="match status" value="2"/>
</dbReference>
<feature type="domain" description="ABC transporter" evidence="5">
    <location>
        <begin position="317"/>
        <end position="536"/>
    </location>
</feature>
<dbReference type="GO" id="GO:0016887">
    <property type="term" value="F:ATP hydrolysis activity"/>
    <property type="evidence" value="ECO:0007669"/>
    <property type="project" value="InterPro"/>
</dbReference>
<dbReference type="InterPro" id="IPR032524">
    <property type="entry name" value="ABC_tran_C"/>
</dbReference>
<dbReference type="Gene3D" id="3.40.50.300">
    <property type="entry name" value="P-loop containing nucleotide triphosphate hydrolases"/>
    <property type="match status" value="2"/>
</dbReference>
<dbReference type="EMBL" id="BJYM01000023">
    <property type="protein sequence ID" value="GEN89465.1"/>
    <property type="molecule type" value="Genomic_DNA"/>
</dbReference>
<dbReference type="Proteomes" id="UP000321558">
    <property type="component" value="Unassembled WGS sequence"/>
</dbReference>
<dbReference type="OrthoDB" id="9760950at2"/>
<keyword evidence="2" id="KW-0547">Nucleotide-binding</keyword>
<evidence type="ECO:0000256" key="2">
    <source>
        <dbReference type="ARBA" id="ARBA00022741"/>
    </source>
</evidence>
<dbReference type="Pfam" id="PF00005">
    <property type="entry name" value="ABC_tran"/>
    <property type="match status" value="2"/>
</dbReference>
<dbReference type="RefSeq" id="WP_147212352.1">
    <property type="nucleotide sequence ID" value="NZ_BJYM01000023.1"/>
</dbReference>
<reference evidence="6 7" key="1">
    <citation type="submission" date="2019-07" db="EMBL/GenBank/DDBJ databases">
        <title>Whole genome shotgun sequence of Oceanobacillus sojae NBRC 105379.</title>
        <authorList>
            <person name="Hosoyama A."/>
            <person name="Uohara A."/>
            <person name="Ohji S."/>
            <person name="Ichikawa N."/>
        </authorList>
    </citation>
    <scope>NUCLEOTIDE SEQUENCE [LARGE SCALE GENOMIC DNA]</scope>
    <source>
        <strain evidence="6 7">NBRC 105379</strain>
    </source>
</reference>
<keyword evidence="4" id="KW-0175">Coiled coil</keyword>
<evidence type="ECO:0000256" key="1">
    <source>
        <dbReference type="ARBA" id="ARBA00022737"/>
    </source>
</evidence>
<dbReference type="InterPro" id="IPR003439">
    <property type="entry name" value="ABC_transporter-like_ATP-bd"/>
</dbReference>
<dbReference type="GO" id="GO:0003677">
    <property type="term" value="F:DNA binding"/>
    <property type="evidence" value="ECO:0007669"/>
    <property type="project" value="InterPro"/>
</dbReference>
<feature type="coiled-coil region" evidence="4">
    <location>
        <begin position="562"/>
        <end position="617"/>
    </location>
</feature>
<dbReference type="PANTHER" id="PTHR42855:SF1">
    <property type="entry name" value="ABC TRANSPORTER DOMAIN-CONTAINING PROTEIN"/>
    <property type="match status" value="1"/>
</dbReference>
<evidence type="ECO:0000256" key="3">
    <source>
        <dbReference type="ARBA" id="ARBA00022840"/>
    </source>
</evidence>
<dbReference type="Pfam" id="PF16326">
    <property type="entry name" value="ABC_tran_CTD"/>
    <property type="match status" value="1"/>
</dbReference>
<dbReference type="InterPro" id="IPR017871">
    <property type="entry name" value="ABC_transporter-like_CS"/>
</dbReference>
<dbReference type="InterPro" id="IPR051309">
    <property type="entry name" value="ABCF_ATPase"/>
</dbReference>
<dbReference type="PANTHER" id="PTHR42855">
    <property type="entry name" value="ABC TRANSPORTER ATP-BINDING SUBUNIT"/>
    <property type="match status" value="1"/>
</dbReference>
<dbReference type="InterPro" id="IPR027417">
    <property type="entry name" value="P-loop_NTPase"/>
</dbReference>
<dbReference type="GO" id="GO:0005524">
    <property type="term" value="F:ATP binding"/>
    <property type="evidence" value="ECO:0007669"/>
    <property type="project" value="UniProtKB-KW"/>
</dbReference>
<dbReference type="STRING" id="582851.GCA_900162665_03095"/>
<organism evidence="6 7">
    <name type="scientific">Oceanobacillus sojae</name>
    <dbReference type="NCBI Taxonomy" id="582851"/>
    <lineage>
        <taxon>Bacteria</taxon>
        <taxon>Bacillati</taxon>
        <taxon>Bacillota</taxon>
        <taxon>Bacilli</taxon>
        <taxon>Bacillales</taxon>
        <taxon>Bacillaceae</taxon>
        <taxon>Oceanobacillus</taxon>
    </lineage>
</organism>
<dbReference type="SUPFAM" id="SSF52540">
    <property type="entry name" value="P-loop containing nucleoside triphosphate hydrolases"/>
    <property type="match status" value="2"/>
</dbReference>
<accession>A0A511ZPT3</accession>
<gene>
    <name evidence="6" type="primary">yfmR</name>
    <name evidence="6" type="ORF">OSO01_42040</name>
</gene>
<dbReference type="FunFam" id="3.40.50.300:FF:000011">
    <property type="entry name" value="Putative ABC transporter ATP-binding component"/>
    <property type="match status" value="1"/>
</dbReference>
<evidence type="ECO:0000313" key="6">
    <source>
        <dbReference type="EMBL" id="GEN89465.1"/>
    </source>
</evidence>
<dbReference type="InterPro" id="IPR032781">
    <property type="entry name" value="ABC_tran_Xtn"/>
</dbReference>
<sequence>MLRIENISKSYGDKSLFTNINTTIGEFERIGLIGVNGTGKSSFLKVIAGIDEPDQGEIKHAKDYQIEYIAQETVLYEDLTVIEQIYYGESEQMKLMRAYEQAMLNLEKAPEKEAFQQQLLQLQQKMDQEEAWEANANAKTILTKLGITAFDKKVHELSGGQRKRVAIAKALIQPADLLILDEPTNHLDHETVEWLERYLQSYRGSILLVTHDRYFLNRVTNRIFELDKGNLYVYEGNYELFLEKKAEREAQEISDEQRHRNTLKRELAWLRRGAKARSTKQRARVERAEEMKEKKFDTKKENLAIQAGSKRLGNDVIELEDISKTYDQETLINHFSYQIIPGDRIGIIGPNGTGKTTLLNIMAERILPDEGNVKLGETVQIGYYTQDDEDLDGNLRIIEYIKEVAEVMHTADGQVITAEQLLEQFLFPRAQQWSYIRTLSGGEKRRLYLLKVLMHEPNVLFLDEPTNDLDTQTLAVLEEYLETFPGVVVTVSHDRYFLDRIVEKLFVFRGAGEVSVYYGNYSEFLETNSIPKQMKTSALKETKTEAAVKTKKKLSYMEQREWETIEDEITQMETRLSEIEQEIAEAGSDIEKVQPLFTEQQEVEQKLEEKMERWEELSLLKESFESGTE</sequence>
<dbReference type="AlphaFoldDB" id="A0A511ZPT3"/>
<dbReference type="PROSITE" id="PS00211">
    <property type="entry name" value="ABC_TRANSPORTER_1"/>
    <property type="match status" value="1"/>
</dbReference>
<protein>
    <submittedName>
        <fullName evidence="6">Putative ABC transporter ATP-binding protein YfmR</fullName>
    </submittedName>
</protein>